<dbReference type="Pfam" id="PF00151">
    <property type="entry name" value="Lipase"/>
    <property type="match status" value="1"/>
</dbReference>
<dbReference type="PRINTS" id="PR00821">
    <property type="entry name" value="TAGLIPASE"/>
</dbReference>
<evidence type="ECO:0000256" key="2">
    <source>
        <dbReference type="ARBA" id="ARBA00010701"/>
    </source>
</evidence>
<comment type="similarity">
    <text evidence="2 4">Belongs to the AB hydrolase superfamily. Lipase family.</text>
</comment>
<dbReference type="EMBL" id="WJQU01002231">
    <property type="protein sequence ID" value="KAJ6633067.1"/>
    <property type="molecule type" value="Genomic_DNA"/>
</dbReference>
<dbReference type="SUPFAM" id="SSF53474">
    <property type="entry name" value="alpha/beta-Hydrolases"/>
    <property type="match status" value="1"/>
</dbReference>
<accession>A0A9Q0MNV7</accession>
<evidence type="ECO:0000256" key="1">
    <source>
        <dbReference type="ARBA" id="ARBA00004613"/>
    </source>
</evidence>
<keyword evidence="8" id="KW-1185">Reference proteome</keyword>
<dbReference type="Gene3D" id="3.40.50.1820">
    <property type="entry name" value="alpha/beta hydrolase"/>
    <property type="match status" value="1"/>
</dbReference>
<sequence length="356" mass="38119">MKLICVAYILLSAAAAAKASPILENRNVGNNFESVNKKGDWNLVPDSDGKMHLVDISNVDVDAEPLFDPLADINFRLFTRQNPSAGQLIVIHNNAQLAASNFNPALPTRFMIHGWNGGGANSGGGMARAWLDQIECNAFGVDWGAGARTLNYILARSRVNVTGHVVGEYIQFLQRNGLSLSNVVVAGHSLGAHVAGFAGKRVRQLTGAPIHAVVALDPAGPLFSLDDPANRFDSTDATYVESIVTDGGRLGFEHPVGHANFYPNWGTTQPGCPPNDFTGQCSHSIVSTFFGASFNSSHIFGATRCRDLNDIRNRNCVQSGPSRRMGGEPVMDGVSPVGSVFFLETYPDPPFAQGPR</sequence>
<dbReference type="InterPro" id="IPR033906">
    <property type="entry name" value="Lipase_N"/>
</dbReference>
<dbReference type="PANTHER" id="PTHR11610">
    <property type="entry name" value="LIPASE"/>
    <property type="match status" value="1"/>
</dbReference>
<dbReference type="InterPro" id="IPR029058">
    <property type="entry name" value="AB_hydrolase_fold"/>
</dbReference>
<feature type="chain" id="PRO_5040168111" evidence="5">
    <location>
        <begin position="20"/>
        <end position="356"/>
    </location>
</feature>
<comment type="caution">
    <text evidence="7">The sequence shown here is derived from an EMBL/GenBank/DDBJ whole genome shotgun (WGS) entry which is preliminary data.</text>
</comment>
<name>A0A9Q0MNV7_9DIPT</name>
<keyword evidence="3" id="KW-0964">Secreted</keyword>
<dbReference type="CDD" id="cd00707">
    <property type="entry name" value="Pancreat_lipase_like"/>
    <property type="match status" value="1"/>
</dbReference>
<proteinExistence type="inferred from homology"/>
<dbReference type="Proteomes" id="UP001151699">
    <property type="component" value="Unassembled WGS sequence"/>
</dbReference>
<evidence type="ECO:0000256" key="4">
    <source>
        <dbReference type="RuleBase" id="RU004262"/>
    </source>
</evidence>
<gene>
    <name evidence="7" type="primary">LIPI_0</name>
    <name evidence="7" type="ORF">Bhyg_16798</name>
</gene>
<feature type="signal peptide" evidence="5">
    <location>
        <begin position="1"/>
        <end position="19"/>
    </location>
</feature>
<dbReference type="GO" id="GO:0016042">
    <property type="term" value="P:lipid catabolic process"/>
    <property type="evidence" value="ECO:0007669"/>
    <property type="project" value="TreeGrafter"/>
</dbReference>
<reference evidence="7" key="1">
    <citation type="submission" date="2022-07" db="EMBL/GenBank/DDBJ databases">
        <authorList>
            <person name="Trinca V."/>
            <person name="Uliana J.V.C."/>
            <person name="Torres T.T."/>
            <person name="Ward R.J."/>
            <person name="Monesi N."/>
        </authorList>
    </citation>
    <scope>NUCLEOTIDE SEQUENCE</scope>
    <source>
        <strain evidence="7">HSMRA1968</strain>
        <tissue evidence="7">Whole embryos</tissue>
    </source>
</reference>
<keyword evidence="5" id="KW-0732">Signal</keyword>
<evidence type="ECO:0000256" key="3">
    <source>
        <dbReference type="ARBA" id="ARBA00022525"/>
    </source>
</evidence>
<evidence type="ECO:0000256" key="5">
    <source>
        <dbReference type="SAM" id="SignalP"/>
    </source>
</evidence>
<dbReference type="InterPro" id="IPR000734">
    <property type="entry name" value="TAG_lipase"/>
</dbReference>
<feature type="domain" description="Lipase" evidence="6">
    <location>
        <begin position="71"/>
        <end position="328"/>
    </location>
</feature>
<dbReference type="OrthoDB" id="199913at2759"/>
<dbReference type="PANTHER" id="PTHR11610:SF150">
    <property type="entry name" value="FI01825P-RELATED"/>
    <property type="match status" value="1"/>
</dbReference>
<dbReference type="InterPro" id="IPR013818">
    <property type="entry name" value="Lipase"/>
</dbReference>
<dbReference type="GO" id="GO:0005615">
    <property type="term" value="C:extracellular space"/>
    <property type="evidence" value="ECO:0007669"/>
    <property type="project" value="TreeGrafter"/>
</dbReference>
<dbReference type="GO" id="GO:0016298">
    <property type="term" value="F:lipase activity"/>
    <property type="evidence" value="ECO:0007669"/>
    <property type="project" value="InterPro"/>
</dbReference>
<comment type="subcellular location">
    <subcellularLocation>
        <location evidence="1">Secreted</location>
    </subcellularLocation>
</comment>
<evidence type="ECO:0000313" key="8">
    <source>
        <dbReference type="Proteomes" id="UP001151699"/>
    </source>
</evidence>
<organism evidence="7 8">
    <name type="scientific">Pseudolycoriella hygida</name>
    <dbReference type="NCBI Taxonomy" id="35572"/>
    <lineage>
        <taxon>Eukaryota</taxon>
        <taxon>Metazoa</taxon>
        <taxon>Ecdysozoa</taxon>
        <taxon>Arthropoda</taxon>
        <taxon>Hexapoda</taxon>
        <taxon>Insecta</taxon>
        <taxon>Pterygota</taxon>
        <taxon>Neoptera</taxon>
        <taxon>Endopterygota</taxon>
        <taxon>Diptera</taxon>
        <taxon>Nematocera</taxon>
        <taxon>Sciaroidea</taxon>
        <taxon>Sciaridae</taxon>
        <taxon>Pseudolycoriella</taxon>
    </lineage>
</organism>
<dbReference type="AlphaFoldDB" id="A0A9Q0MNV7"/>
<evidence type="ECO:0000313" key="7">
    <source>
        <dbReference type="EMBL" id="KAJ6633067.1"/>
    </source>
</evidence>
<dbReference type="GO" id="GO:0017171">
    <property type="term" value="F:serine hydrolase activity"/>
    <property type="evidence" value="ECO:0007669"/>
    <property type="project" value="TreeGrafter"/>
</dbReference>
<protein>
    <submittedName>
        <fullName evidence="7">Lipase member I</fullName>
    </submittedName>
</protein>
<evidence type="ECO:0000259" key="6">
    <source>
        <dbReference type="Pfam" id="PF00151"/>
    </source>
</evidence>